<evidence type="ECO:0000256" key="2">
    <source>
        <dbReference type="SAM" id="SignalP"/>
    </source>
</evidence>
<evidence type="ECO:0000313" key="4">
    <source>
        <dbReference type="Proteomes" id="UP000270261"/>
    </source>
</evidence>
<feature type="region of interest" description="Disordered" evidence="1">
    <location>
        <begin position="279"/>
        <end position="310"/>
    </location>
</feature>
<proteinExistence type="predicted"/>
<organism evidence="3 4">
    <name type="scientific">Lautropia dentalis</name>
    <dbReference type="NCBI Taxonomy" id="2490857"/>
    <lineage>
        <taxon>Bacteria</taxon>
        <taxon>Pseudomonadati</taxon>
        <taxon>Pseudomonadota</taxon>
        <taxon>Betaproteobacteria</taxon>
        <taxon>Burkholderiales</taxon>
        <taxon>Burkholderiaceae</taxon>
        <taxon>Lautropia</taxon>
    </lineage>
</organism>
<evidence type="ECO:0000256" key="1">
    <source>
        <dbReference type="SAM" id="MobiDB-lite"/>
    </source>
</evidence>
<dbReference type="EMBL" id="RRUE01000001">
    <property type="protein sequence ID" value="RRN45575.1"/>
    <property type="molecule type" value="Genomic_DNA"/>
</dbReference>
<feature type="signal peptide" evidence="2">
    <location>
        <begin position="1"/>
        <end position="23"/>
    </location>
</feature>
<feature type="compositionally biased region" description="Basic and acidic residues" evidence="1">
    <location>
        <begin position="279"/>
        <end position="289"/>
    </location>
</feature>
<comment type="caution">
    <text evidence="3">The sequence shown here is derived from an EMBL/GenBank/DDBJ whole genome shotgun (WGS) entry which is preliminary data.</text>
</comment>
<accession>A0A3R8MYS8</accession>
<protein>
    <recommendedName>
        <fullName evidence="5">Lipoprotein</fullName>
    </recommendedName>
</protein>
<keyword evidence="4" id="KW-1185">Reference proteome</keyword>
<evidence type="ECO:0000313" key="3">
    <source>
        <dbReference type="EMBL" id="RRN45575.1"/>
    </source>
</evidence>
<keyword evidence="2" id="KW-0732">Signal</keyword>
<dbReference type="PROSITE" id="PS51257">
    <property type="entry name" value="PROKAR_LIPOPROTEIN"/>
    <property type="match status" value="1"/>
</dbReference>
<evidence type="ECO:0008006" key="5">
    <source>
        <dbReference type="Google" id="ProtNLM"/>
    </source>
</evidence>
<reference evidence="3 4" key="1">
    <citation type="submission" date="2018-11" db="EMBL/GenBank/DDBJ databases">
        <title>Genome sequencing of Lautropia sp. KCOM 2505 (= ChDC F240).</title>
        <authorList>
            <person name="Kook J.-K."/>
            <person name="Park S.-N."/>
            <person name="Lim Y.K."/>
        </authorList>
    </citation>
    <scope>NUCLEOTIDE SEQUENCE [LARGE SCALE GENOMIC DNA]</scope>
    <source>
        <strain evidence="3 4">KCOM 2505</strain>
    </source>
</reference>
<feature type="chain" id="PRO_5018569224" description="Lipoprotein" evidence="2">
    <location>
        <begin position="24"/>
        <end position="310"/>
    </location>
</feature>
<dbReference type="Proteomes" id="UP000270261">
    <property type="component" value="Unassembled WGS sequence"/>
</dbReference>
<dbReference type="RefSeq" id="WP_125095004.1">
    <property type="nucleotide sequence ID" value="NZ_RRUE01000001.1"/>
</dbReference>
<feature type="compositionally biased region" description="Polar residues" evidence="1">
    <location>
        <begin position="292"/>
        <end position="304"/>
    </location>
</feature>
<name>A0A3R8MYS8_9BURK</name>
<sequence length="310" mass="33947">MKTMNFSALLLVISCLTALPACSDYKNSKTSETASKDLHDESMAEWRITRSEESLADKKSAGDTSRQGKEILIKAIKFTEDDLDISQVSYLELCSPKKCIKTQKKRNNIDSVDNIKGRANEIGRVFVDNGLVEIKTIRLHKTNPGSPVISSTIYPSINLEAIPDTFEVILVAAFGSNCKNDCLVKISARSEPVINGIYNLVYNPIVGLDVDLGFGVTLQIPKNAIKNPEIFIVTVDDIGSVYPQVVIYPRVVLDKPGRISIKAIRSAAIGSLEEIHGKKPVHSGHESRDLVINSTGSDESSALTSFPWRA</sequence>
<dbReference type="AlphaFoldDB" id="A0A3R8MYS8"/>
<gene>
    <name evidence="3" type="ORF">EHV23_05215</name>
</gene>